<dbReference type="Proteomes" id="UP000075243">
    <property type="component" value="Chromosome 8"/>
</dbReference>
<protein>
    <submittedName>
        <fullName evidence="2">Uncharacterized protein At4g38062 family</fullName>
    </submittedName>
</protein>
<evidence type="ECO:0000256" key="1">
    <source>
        <dbReference type="SAM" id="Coils"/>
    </source>
</evidence>
<accession>A0A151T7R3</accession>
<reference evidence="2 3" key="1">
    <citation type="journal article" date="2012" name="Nat. Biotechnol.">
        <title>Draft genome sequence of pigeonpea (Cajanus cajan), an orphan legume crop of resource-poor farmers.</title>
        <authorList>
            <person name="Varshney R.K."/>
            <person name="Chen W."/>
            <person name="Li Y."/>
            <person name="Bharti A.K."/>
            <person name="Saxena R.K."/>
            <person name="Schlueter J.A."/>
            <person name="Donoghue M.T."/>
            <person name="Azam S."/>
            <person name="Fan G."/>
            <person name="Whaley A.M."/>
            <person name="Farmer A.D."/>
            <person name="Sheridan J."/>
            <person name="Iwata A."/>
            <person name="Tuteja R."/>
            <person name="Penmetsa R.V."/>
            <person name="Wu W."/>
            <person name="Upadhyaya H.D."/>
            <person name="Yang S.P."/>
            <person name="Shah T."/>
            <person name="Saxena K.B."/>
            <person name="Michael T."/>
            <person name="McCombie W.R."/>
            <person name="Yang B."/>
            <person name="Zhang G."/>
            <person name="Yang H."/>
            <person name="Wang J."/>
            <person name="Spillane C."/>
            <person name="Cook D.R."/>
            <person name="May G.D."/>
            <person name="Xu X."/>
            <person name="Jackson S.A."/>
        </authorList>
    </citation>
    <scope>NUCLEOTIDE SEQUENCE [LARGE SCALE GENOMIC DNA]</scope>
    <source>
        <strain evidence="3">cv. Asha</strain>
    </source>
</reference>
<dbReference type="OMA" id="QDKIKWR"/>
<keyword evidence="1" id="KW-0175">Coiled coil</keyword>
<feature type="coiled-coil region" evidence="1">
    <location>
        <begin position="383"/>
        <end position="410"/>
    </location>
</feature>
<feature type="coiled-coil region" evidence="1">
    <location>
        <begin position="1"/>
        <end position="158"/>
    </location>
</feature>
<dbReference type="AlphaFoldDB" id="A0A151T7R3"/>
<dbReference type="Gramene" id="C.cajan_17133.t">
    <property type="protein sequence ID" value="C.cajan_17133.t.cds1"/>
    <property type="gene ID" value="C.cajan_17133"/>
</dbReference>
<dbReference type="PANTHER" id="PTHR45287:SF3">
    <property type="entry name" value="PROTEIN, PUTATIVE-RELATED"/>
    <property type="match status" value="1"/>
</dbReference>
<dbReference type="EMBL" id="CM003610">
    <property type="protein sequence ID" value="KYP63077.1"/>
    <property type="molecule type" value="Genomic_DNA"/>
</dbReference>
<feature type="coiled-coil region" evidence="1">
    <location>
        <begin position="299"/>
        <end position="340"/>
    </location>
</feature>
<name>A0A151T7R3_CAJCA</name>
<dbReference type="OrthoDB" id="685795at2759"/>
<gene>
    <name evidence="2" type="ORF">KK1_017642</name>
</gene>
<proteinExistence type="predicted"/>
<keyword evidence="3" id="KW-1185">Reference proteome</keyword>
<dbReference type="PANTHER" id="PTHR45287">
    <property type="entry name" value="OS03G0691500 PROTEIN"/>
    <property type="match status" value="1"/>
</dbReference>
<sequence>MDSVYAELDDAKAEVEKLKAEIRLKTQLFEGLKKDRAQDFLKFQETRQRIQEQARELDLKSDEVHELKKVLEDLKSSLHEKETHIEHLGSENKRIQASSADRLLKLEESNRGLVLALDELRARHDSLEQSSCASSKEISGLRALLLATEKKCSEAEEKAQQAMVLKRRDDVILQLEEENISVKHKIKWRNEQFKHLEEAHENLQAEFRLSKEEWDKERSVFLEEISSLQISLDSQTRNVEGLQSRLEMCNHALAHEESKRKLLETEISEFKASFENVYSQCEEKKSEIQELTILRNDEIARLRNSLGDKEMEVRELKRKIVQLEQDNKEFGDSLKELREAQINNCGANSLTSKLRNKLRRLEVAHKSCASMFKSKESQWSDQAAKMEADIATYKSALINKEQEIRKLQTELDNCYYVIEEDQMGLLIFKSELAEAHSKPFSADPDKAFGIKENENIVRICTEQLRVKDSSLKTMARQHSQLEEELEQQKKKLEESSEAQLILKEQLLQMEYTLQYERSAVSEALERLELEISSKNYVISRLECEVQNWKSTAEALEVSYEEIQGTSKKMETSVLSHIENEQALKQANENLLCIVKDQERKTEDLLLQITSLEMCNAEKMKEAERYKQEKEGLIQIVEQKDCCIKDLQKNIAIVCLKQESMEKELKDAIHAQLDAEKALKHEKEILLKIKDEKDRTIKQFQELATASEQDLLDALCFSFSKQVEKWVEVSVLSDALRYAEYVAKLEIEEKNTRIVKSEESLFHLKQEAKQLQASLEVMKFENEKLTDKQQTMEYIISELKFENGNLLQDIMNLSTKREDMLSHFEGILGRIGELSSEDIPLMEMLENMLNTSVDEIEIAMGSVVCEKPHDSARDGANGLFRPTMKKTEENFDGRSPLREVNGLHM</sequence>
<organism evidence="2 3">
    <name type="scientific">Cajanus cajan</name>
    <name type="common">Pigeon pea</name>
    <name type="synonym">Cajanus indicus</name>
    <dbReference type="NCBI Taxonomy" id="3821"/>
    <lineage>
        <taxon>Eukaryota</taxon>
        <taxon>Viridiplantae</taxon>
        <taxon>Streptophyta</taxon>
        <taxon>Embryophyta</taxon>
        <taxon>Tracheophyta</taxon>
        <taxon>Spermatophyta</taxon>
        <taxon>Magnoliopsida</taxon>
        <taxon>eudicotyledons</taxon>
        <taxon>Gunneridae</taxon>
        <taxon>Pentapetalae</taxon>
        <taxon>rosids</taxon>
        <taxon>fabids</taxon>
        <taxon>Fabales</taxon>
        <taxon>Fabaceae</taxon>
        <taxon>Papilionoideae</taxon>
        <taxon>50 kb inversion clade</taxon>
        <taxon>NPAAA clade</taxon>
        <taxon>indigoferoid/millettioid clade</taxon>
        <taxon>Phaseoleae</taxon>
        <taxon>Cajanus</taxon>
    </lineage>
</organism>
<dbReference type="InterPro" id="IPR040262">
    <property type="entry name" value="At4g38062-like"/>
</dbReference>
<feature type="coiled-coil region" evidence="1">
    <location>
        <begin position="471"/>
        <end position="558"/>
    </location>
</feature>
<evidence type="ECO:0000313" key="3">
    <source>
        <dbReference type="Proteomes" id="UP000075243"/>
    </source>
</evidence>
<evidence type="ECO:0000313" key="2">
    <source>
        <dbReference type="EMBL" id="KYP63077.1"/>
    </source>
</evidence>
<dbReference type="STRING" id="3821.A0A151T7R3"/>